<dbReference type="EMBL" id="CP035493">
    <property type="protein sequence ID" value="QAY68635.1"/>
    <property type="molecule type" value="Genomic_DNA"/>
</dbReference>
<proteinExistence type="predicted"/>
<dbReference type="RefSeq" id="WP_129186038.1">
    <property type="nucleotide sequence ID" value="NZ_CP035493.1"/>
</dbReference>
<sequence>MTTPENELRPVKFSRLARRGIILGLTGPRLLTAGTAAVIMVVALYTGGSAPVLAAPLVVLLLTVTLVPVAGRTAVEWLPIAARWGRRTMTGQTTFRARIGKPRPAGTLALPGDAAALREYTDPDTGAVYIHDPHRATLTAILDVQHPAFVLLDATDQNRRVTIWGRALASACRTGRIATVQVLERTLPDSGRPLVDWWRTHGVRDGSWASETYEQLVERAGPAGHRRASTISVALEMRAAARTIRAAGRGLRGAAVVLRQEVDAMILALRAADITVTRVLAPSDLAVVLRTAYDPSVAPALDRHGDLGHDLATAGPLAVTESWGSLRSDSAYQAVLWISEWPRSYVTPGFLQPLLASTGVQHTFTILFTPVRADAAARAIRKAKTEHIADAAQRAKIGQVEDATQTAEYTDVLQQEADLTAGHGLLRAVGLITVSATNTTELERAVAVIEQAAIQSSCESRRLWGQQAQAFTSAALPLCRMP</sequence>
<feature type="transmembrane region" description="Helical" evidence="1">
    <location>
        <begin position="21"/>
        <end position="46"/>
    </location>
</feature>
<gene>
    <name evidence="2" type="ORF">ET471_00050</name>
</gene>
<organism evidence="2 3">
    <name type="scientific">Xylanimonas protaetiae</name>
    <dbReference type="NCBI Taxonomy" id="2509457"/>
    <lineage>
        <taxon>Bacteria</taxon>
        <taxon>Bacillati</taxon>
        <taxon>Actinomycetota</taxon>
        <taxon>Actinomycetes</taxon>
        <taxon>Micrococcales</taxon>
        <taxon>Promicromonosporaceae</taxon>
        <taxon>Xylanimonas</taxon>
    </lineage>
</organism>
<keyword evidence="1" id="KW-0472">Membrane</keyword>
<accession>A0A4P6F0P1</accession>
<protein>
    <submittedName>
        <fullName evidence="2">PrgI family protein</fullName>
    </submittedName>
</protein>
<dbReference type="KEGG" id="xya:ET471_00050"/>
<dbReference type="AlphaFoldDB" id="A0A4P6F0P1"/>
<reference evidence="2 3" key="1">
    <citation type="submission" date="2019-01" db="EMBL/GenBank/DDBJ databases">
        <title>Genome sequencing of strain FW10M-9.</title>
        <authorList>
            <person name="Heo J."/>
            <person name="Kim S.-J."/>
            <person name="Kim J.-S."/>
            <person name="Hong S.-B."/>
            <person name="Kwon S.-W."/>
        </authorList>
    </citation>
    <scope>NUCLEOTIDE SEQUENCE [LARGE SCALE GENOMIC DNA]</scope>
    <source>
        <strain evidence="2 3">FW10M-9</strain>
    </source>
</reference>
<evidence type="ECO:0000313" key="2">
    <source>
        <dbReference type="EMBL" id="QAY68635.1"/>
    </source>
</evidence>
<keyword evidence="3" id="KW-1185">Reference proteome</keyword>
<dbReference type="Proteomes" id="UP000292118">
    <property type="component" value="Chromosome"/>
</dbReference>
<dbReference type="NCBIfam" id="NF042935">
    <property type="entry name" value="SCO6880_fam"/>
    <property type="match status" value="1"/>
</dbReference>
<evidence type="ECO:0000313" key="3">
    <source>
        <dbReference type="Proteomes" id="UP000292118"/>
    </source>
</evidence>
<evidence type="ECO:0000256" key="1">
    <source>
        <dbReference type="SAM" id="Phobius"/>
    </source>
</evidence>
<keyword evidence="1" id="KW-1133">Transmembrane helix</keyword>
<dbReference type="InterPro" id="IPR049978">
    <property type="entry name" value="SCO6880-like"/>
</dbReference>
<name>A0A4P6F0P1_9MICO</name>
<feature type="transmembrane region" description="Helical" evidence="1">
    <location>
        <begin position="52"/>
        <end position="70"/>
    </location>
</feature>
<dbReference type="OrthoDB" id="3859571at2"/>
<keyword evidence="1" id="KW-0812">Transmembrane</keyword>